<dbReference type="Proteomes" id="UP000249920">
    <property type="component" value="Segment"/>
</dbReference>
<dbReference type="KEGG" id="vg:65105658"/>
<evidence type="ECO:0000313" key="1">
    <source>
        <dbReference type="EMBL" id="BBC53917.1"/>
    </source>
</evidence>
<reference evidence="1" key="1">
    <citation type="submission" date="2018-01" db="EMBL/GenBank/DDBJ databases">
        <title>Genome sequence of Mycobacterium phage HC.</title>
        <authorList>
            <person name="Uchiyama J."/>
            <person name="Matsuzaki S."/>
        </authorList>
    </citation>
    <scope>NUCLEOTIDE SEQUENCE [LARGE SCALE GENOMIC DNA]</scope>
</reference>
<protein>
    <submittedName>
        <fullName evidence="1">Uncharacterized protein</fullName>
    </submittedName>
</protein>
<dbReference type="RefSeq" id="YP_010088223.1">
    <property type="nucleotide sequence ID" value="NC_055707.1"/>
</dbReference>
<sequence length="46" mass="5331">MTAVRCRMCGKFWAFTGNPDLFEVISKWCPLCIEKAAPRLRMEPVK</sequence>
<accession>A0A2Z5XVQ4</accession>
<keyword evidence="2" id="KW-1185">Reference proteome</keyword>
<dbReference type="EMBL" id="AP018487">
    <property type="protein sequence ID" value="BBC53917.1"/>
    <property type="molecule type" value="Genomic_DNA"/>
</dbReference>
<name>A0A2Z5XVQ4_9CAUD</name>
<proteinExistence type="predicted"/>
<evidence type="ECO:0000313" key="2">
    <source>
        <dbReference type="Proteomes" id="UP000249920"/>
    </source>
</evidence>
<organism evidence="1 2">
    <name type="scientific">Mycobacterium phage HC</name>
    <dbReference type="NCBI Taxonomy" id="2077135"/>
    <lineage>
        <taxon>Viruses</taxon>
        <taxon>Duplodnaviria</taxon>
        <taxon>Heunggongvirae</taxon>
        <taxon>Uroviricota</taxon>
        <taxon>Caudoviricetes</taxon>
        <taxon>Chebruvirinae</taxon>
        <taxon>Brujitavirus</taxon>
        <taxon>Brujitavirus HC</taxon>
    </lineage>
</organism>
<dbReference type="GeneID" id="65105658"/>